<dbReference type="OrthoDB" id="1524045at2"/>
<dbReference type="PROSITE" id="PS50005">
    <property type="entry name" value="TPR"/>
    <property type="match status" value="1"/>
</dbReference>
<proteinExistence type="predicted"/>
<dbReference type="AlphaFoldDB" id="A0A553ED76"/>
<dbReference type="Pfam" id="PF00515">
    <property type="entry name" value="TPR_1"/>
    <property type="match status" value="1"/>
</dbReference>
<dbReference type="InterPro" id="IPR050498">
    <property type="entry name" value="Ycf3"/>
</dbReference>
<keyword evidence="2 3" id="KW-0802">TPR repeat</keyword>
<feature type="repeat" description="TPR" evidence="3">
    <location>
        <begin position="202"/>
        <end position="235"/>
    </location>
</feature>
<dbReference type="Pfam" id="PF07661">
    <property type="entry name" value="MORN_2"/>
    <property type="match status" value="3"/>
</dbReference>
<dbReference type="InterPro" id="IPR011652">
    <property type="entry name" value="MORN_2"/>
</dbReference>
<dbReference type="InterPro" id="IPR019734">
    <property type="entry name" value="TPR_rpt"/>
</dbReference>
<evidence type="ECO:0000256" key="2">
    <source>
        <dbReference type="ARBA" id="ARBA00022803"/>
    </source>
</evidence>
<dbReference type="PANTHER" id="PTHR44858:SF1">
    <property type="entry name" value="UDP-N-ACETYLGLUCOSAMINE--PEPTIDE N-ACETYLGLUCOSAMINYLTRANSFERASE SPINDLY-RELATED"/>
    <property type="match status" value="1"/>
</dbReference>
<dbReference type="PROSITE" id="PS50293">
    <property type="entry name" value="TPR_REGION"/>
    <property type="match status" value="1"/>
</dbReference>
<dbReference type="InterPro" id="IPR011990">
    <property type="entry name" value="TPR-like_helical_dom_sf"/>
</dbReference>
<sequence>MRTIIYFGLFFLSCLSAIGQININELERVNGLWSKKGDTITFTGKFEEKFDDGKIKGTGNLINGKLDDLRIQYYQNGNIMSQKYYKNAYPHGHSKEFYENGTLKQEGNFVDNKENGTWIVYYQSGIKRVELNFDNGVQTGPYFEFDYQGNLTRQFYFRNGKAEYSDEFMELVNKAAEMTGRFVSKEAIPLYDKAIELNPTVAQIFFNRGTAYSNSLDFEKAISDYDRAIELNPNYMEAYANRGNAKINTHTSKGNLEPTNEQTISACEDFYKALELGDKTIDTSDMIYLYCKKNRNKKKNK</sequence>
<dbReference type="Gene3D" id="3.90.930.1">
    <property type="match status" value="1"/>
</dbReference>
<keyword evidence="5" id="KW-1185">Reference proteome</keyword>
<dbReference type="SUPFAM" id="SSF82185">
    <property type="entry name" value="Histone H3 K4-specific methyltransferase SET7/9 N-terminal domain"/>
    <property type="match status" value="1"/>
</dbReference>
<dbReference type="Proteomes" id="UP000316371">
    <property type="component" value="Unassembled WGS sequence"/>
</dbReference>
<evidence type="ECO:0000313" key="4">
    <source>
        <dbReference type="EMBL" id="TRX42881.1"/>
    </source>
</evidence>
<comment type="caution">
    <text evidence="4">The sequence shown here is derived from an EMBL/GenBank/DDBJ whole genome shotgun (WGS) entry which is preliminary data.</text>
</comment>
<evidence type="ECO:0000256" key="3">
    <source>
        <dbReference type="PROSITE-ProRule" id="PRU00339"/>
    </source>
</evidence>
<organism evidence="4 5">
    <name type="scientific">Flavobacterium restrictum</name>
    <dbReference type="NCBI Taxonomy" id="2594428"/>
    <lineage>
        <taxon>Bacteria</taxon>
        <taxon>Pseudomonadati</taxon>
        <taxon>Bacteroidota</taxon>
        <taxon>Flavobacteriia</taxon>
        <taxon>Flavobacteriales</taxon>
        <taxon>Flavobacteriaceae</taxon>
        <taxon>Flavobacterium</taxon>
    </lineage>
</organism>
<evidence type="ECO:0000256" key="1">
    <source>
        <dbReference type="ARBA" id="ARBA00022737"/>
    </source>
</evidence>
<gene>
    <name evidence="4" type="ORF">FNW21_00695</name>
</gene>
<protein>
    <submittedName>
        <fullName evidence="4">Tetratricopeptide repeat protein</fullName>
    </submittedName>
</protein>
<dbReference type="EMBL" id="VJZT01000001">
    <property type="protein sequence ID" value="TRX42881.1"/>
    <property type="molecule type" value="Genomic_DNA"/>
</dbReference>
<dbReference type="GO" id="GO:0046813">
    <property type="term" value="P:receptor-mediated virion attachment to host cell"/>
    <property type="evidence" value="ECO:0007669"/>
    <property type="project" value="TreeGrafter"/>
</dbReference>
<dbReference type="Gene3D" id="1.25.40.10">
    <property type="entry name" value="Tetratricopeptide repeat domain"/>
    <property type="match status" value="1"/>
</dbReference>
<dbReference type="PANTHER" id="PTHR44858">
    <property type="entry name" value="TETRATRICOPEPTIDE REPEAT PROTEIN 6"/>
    <property type="match status" value="1"/>
</dbReference>
<keyword evidence="1" id="KW-0677">Repeat</keyword>
<evidence type="ECO:0000313" key="5">
    <source>
        <dbReference type="Proteomes" id="UP000316371"/>
    </source>
</evidence>
<name>A0A553ED76_9FLAO</name>
<accession>A0A553ED76</accession>
<dbReference type="GO" id="GO:0009279">
    <property type="term" value="C:cell outer membrane"/>
    <property type="evidence" value="ECO:0007669"/>
    <property type="project" value="TreeGrafter"/>
</dbReference>
<dbReference type="RefSeq" id="WP_144254805.1">
    <property type="nucleotide sequence ID" value="NZ_VJZT01000001.1"/>
</dbReference>
<dbReference type="SMART" id="SM00028">
    <property type="entry name" value="TPR"/>
    <property type="match status" value="3"/>
</dbReference>
<dbReference type="SUPFAM" id="SSF48452">
    <property type="entry name" value="TPR-like"/>
    <property type="match status" value="1"/>
</dbReference>
<reference evidence="4 5" key="1">
    <citation type="submission" date="2019-07" db="EMBL/GenBank/DDBJ databases">
        <title>Novel species of Flavobacterium.</title>
        <authorList>
            <person name="Liu Q."/>
            <person name="Xin Y.-H."/>
        </authorList>
    </citation>
    <scope>NUCLEOTIDE SEQUENCE [LARGE SCALE GENOMIC DNA]</scope>
    <source>
        <strain evidence="4 5">LB1R34</strain>
    </source>
</reference>